<dbReference type="InterPro" id="IPR036388">
    <property type="entry name" value="WH-like_DNA-bd_sf"/>
</dbReference>
<keyword evidence="3" id="KW-0805">Transcription regulation</keyword>
<evidence type="ECO:0000259" key="7">
    <source>
        <dbReference type="PROSITE" id="PS51000"/>
    </source>
</evidence>
<dbReference type="EMBL" id="QNSB01000009">
    <property type="protein sequence ID" value="RBP70248.1"/>
    <property type="molecule type" value="Genomic_DNA"/>
</dbReference>
<evidence type="ECO:0000256" key="1">
    <source>
        <dbReference type="ARBA" id="ARBA00021390"/>
    </source>
</evidence>
<dbReference type="PANTHER" id="PTHR30363">
    <property type="entry name" value="HTH-TYPE TRANSCRIPTIONAL REGULATOR SRLR-RELATED"/>
    <property type="match status" value="1"/>
</dbReference>
<protein>
    <recommendedName>
        <fullName evidence="1">Lactose phosphotransferase system repressor</fullName>
    </recommendedName>
</protein>
<comment type="caution">
    <text evidence="8">The sequence shown here is derived from an EMBL/GenBank/DDBJ whole genome shotgun (WGS) entry which is preliminary data.</text>
</comment>
<dbReference type="InterPro" id="IPR014036">
    <property type="entry name" value="DeoR-like_C"/>
</dbReference>
<dbReference type="SUPFAM" id="SSF46785">
    <property type="entry name" value="Winged helix' DNA-binding domain"/>
    <property type="match status" value="1"/>
</dbReference>
<dbReference type="Gene3D" id="3.40.50.1360">
    <property type="match status" value="1"/>
</dbReference>
<keyword evidence="5" id="KW-0804">Transcription</keyword>
<dbReference type="SMART" id="SM00420">
    <property type="entry name" value="HTH_DEOR"/>
    <property type="match status" value="1"/>
</dbReference>
<dbReference type="InterPro" id="IPR050313">
    <property type="entry name" value="Carb_Metab_HTH_regulators"/>
</dbReference>
<evidence type="ECO:0000256" key="4">
    <source>
        <dbReference type="ARBA" id="ARBA00023125"/>
    </source>
</evidence>
<comment type="function">
    <text evidence="6">Repressor of the lactose catabolism operon. Galactose-6-phosphate is the inducer.</text>
</comment>
<dbReference type="RefSeq" id="WP_113904823.1">
    <property type="nucleotide sequence ID" value="NZ_QNSB01000009.1"/>
</dbReference>
<dbReference type="Proteomes" id="UP000253509">
    <property type="component" value="Unassembled WGS sequence"/>
</dbReference>
<dbReference type="SMART" id="SM01134">
    <property type="entry name" value="DeoRC"/>
    <property type="match status" value="1"/>
</dbReference>
<dbReference type="PANTHER" id="PTHR30363:SF4">
    <property type="entry name" value="GLYCEROL-3-PHOSPHATE REGULON REPRESSOR"/>
    <property type="match status" value="1"/>
</dbReference>
<evidence type="ECO:0000256" key="6">
    <source>
        <dbReference type="ARBA" id="ARBA00024937"/>
    </source>
</evidence>
<dbReference type="PRINTS" id="PR00037">
    <property type="entry name" value="HTHLACR"/>
</dbReference>
<evidence type="ECO:0000313" key="9">
    <source>
        <dbReference type="Proteomes" id="UP000253509"/>
    </source>
</evidence>
<dbReference type="SUPFAM" id="SSF100950">
    <property type="entry name" value="NagB/RpiA/CoA transferase-like"/>
    <property type="match status" value="1"/>
</dbReference>
<evidence type="ECO:0000256" key="5">
    <source>
        <dbReference type="ARBA" id="ARBA00023163"/>
    </source>
</evidence>
<keyword evidence="2" id="KW-0678">Repressor</keyword>
<sequence>MAVRSGTQKRRETIAALLKTGTWSIARLAAEMGTSESTIRRDLREMSETGEVIRTIGGAAATRYVESPLGERMEHNAEAKDAIATAALTYLDDPGVRTVFLDAGSTTLRLAERIRSRRDLTVHTRGLEIALALAHPDGPEVVMVGGRVSTMTHGTTGAFSDHALGRIRVDLAFLGADAVDPRWGLGEPTPEEARTKELVAGRARTVVVLADSSKSGRDVAAWAPMPAGWVWIDESGPRGLG</sequence>
<dbReference type="InterPro" id="IPR036390">
    <property type="entry name" value="WH_DNA-bd_sf"/>
</dbReference>
<dbReference type="PROSITE" id="PS51000">
    <property type="entry name" value="HTH_DEOR_2"/>
    <property type="match status" value="1"/>
</dbReference>
<dbReference type="AlphaFoldDB" id="A0A366IIY7"/>
<keyword evidence="9" id="KW-1185">Reference proteome</keyword>
<dbReference type="GO" id="GO:0003677">
    <property type="term" value="F:DNA binding"/>
    <property type="evidence" value="ECO:0007669"/>
    <property type="project" value="UniProtKB-KW"/>
</dbReference>
<dbReference type="InterPro" id="IPR001034">
    <property type="entry name" value="DeoR_HTH"/>
</dbReference>
<dbReference type="InterPro" id="IPR018356">
    <property type="entry name" value="Tscrpt_reg_HTH_DeoR_CS"/>
</dbReference>
<dbReference type="Gene3D" id="1.10.10.10">
    <property type="entry name" value="Winged helix-like DNA-binding domain superfamily/Winged helix DNA-binding domain"/>
    <property type="match status" value="1"/>
</dbReference>
<keyword evidence="4" id="KW-0238">DNA-binding</keyword>
<gene>
    <name evidence="8" type="ORF">DFO65_10919</name>
</gene>
<feature type="domain" description="HTH deoR-type" evidence="7">
    <location>
        <begin position="6"/>
        <end position="61"/>
    </location>
</feature>
<name>A0A366IIY7_9MICO</name>
<evidence type="ECO:0000256" key="3">
    <source>
        <dbReference type="ARBA" id="ARBA00023015"/>
    </source>
</evidence>
<dbReference type="Pfam" id="PF00455">
    <property type="entry name" value="DeoRC"/>
    <property type="match status" value="1"/>
</dbReference>
<reference evidence="8 9" key="1">
    <citation type="submission" date="2018-06" db="EMBL/GenBank/DDBJ databases">
        <title>Freshwater and sediment microbial communities from various areas in North America, analyzing microbe dynamics in response to fracking.</title>
        <authorList>
            <person name="Lamendella R."/>
        </authorList>
    </citation>
    <scope>NUCLEOTIDE SEQUENCE [LARGE SCALE GENOMIC DNA]</scope>
    <source>
        <strain evidence="8 9">3b_TX</strain>
    </source>
</reference>
<proteinExistence type="predicted"/>
<dbReference type="PROSITE" id="PS00894">
    <property type="entry name" value="HTH_DEOR_1"/>
    <property type="match status" value="1"/>
</dbReference>
<dbReference type="GO" id="GO:0003700">
    <property type="term" value="F:DNA-binding transcription factor activity"/>
    <property type="evidence" value="ECO:0007669"/>
    <property type="project" value="InterPro"/>
</dbReference>
<dbReference type="InterPro" id="IPR037171">
    <property type="entry name" value="NagB/RpiA_transferase-like"/>
</dbReference>
<dbReference type="Pfam" id="PF08220">
    <property type="entry name" value="HTH_DeoR"/>
    <property type="match status" value="1"/>
</dbReference>
<evidence type="ECO:0000313" key="8">
    <source>
        <dbReference type="EMBL" id="RBP70248.1"/>
    </source>
</evidence>
<accession>A0A366IIY7</accession>
<organism evidence="8 9">
    <name type="scientific">Brevibacterium celere</name>
    <dbReference type="NCBI Taxonomy" id="225845"/>
    <lineage>
        <taxon>Bacteria</taxon>
        <taxon>Bacillati</taxon>
        <taxon>Actinomycetota</taxon>
        <taxon>Actinomycetes</taxon>
        <taxon>Micrococcales</taxon>
        <taxon>Brevibacteriaceae</taxon>
        <taxon>Brevibacterium</taxon>
    </lineage>
</organism>
<evidence type="ECO:0000256" key="2">
    <source>
        <dbReference type="ARBA" id="ARBA00022491"/>
    </source>
</evidence>